<name>Q0N3X8_9ABAC</name>
<dbReference type="Proteomes" id="UP000214353">
    <property type="component" value="Segment"/>
</dbReference>
<proteinExistence type="predicted"/>
<accession>Q0N3X8</accession>
<dbReference type="RefSeq" id="YP_717662.1">
    <property type="nucleotide sequence ID" value="NC_008293.1"/>
</dbReference>
<dbReference type="EMBL" id="DQ504428">
    <property type="protein sequence ID" value="ABF47465.1"/>
    <property type="molecule type" value="Genomic_DNA"/>
</dbReference>
<dbReference type="GeneID" id="5141944"/>
<dbReference type="OrthoDB" id="26028at10239"/>
<keyword evidence="3" id="KW-1185">Reference proteome</keyword>
<reference evidence="2 3" key="1">
    <citation type="journal article" date="2009" name="BMC Genomics">
        <title>Genomic sequence, organization and characteristics of a new nucleopolyhedrovirus isolated from Clanis bilineata larva.</title>
        <authorList>
            <person name="Zhu S.Y."/>
            <person name="Yi J.P."/>
            <person name="Shen W.D."/>
            <person name="Wang L.Q."/>
            <person name="He H.G."/>
            <person name="Wang Y."/>
            <person name="Li B."/>
            <person name="Wang W.B."/>
        </authorList>
    </citation>
    <scope>NUCLEOTIDE SEQUENCE [LARGE SCALE GENOMIC DNA]</scope>
    <source>
        <strain evidence="2">DZ1</strain>
    </source>
</reference>
<keyword evidence="1" id="KW-0472">Membrane</keyword>
<protein>
    <submittedName>
        <fullName evidence="2">Ld124-like protein</fullName>
    </submittedName>
</protein>
<evidence type="ECO:0000313" key="2">
    <source>
        <dbReference type="EMBL" id="ABF47465.1"/>
    </source>
</evidence>
<evidence type="ECO:0000313" key="3">
    <source>
        <dbReference type="Proteomes" id="UP000214353"/>
    </source>
</evidence>
<feature type="transmembrane region" description="Helical" evidence="1">
    <location>
        <begin position="42"/>
        <end position="60"/>
    </location>
</feature>
<evidence type="ECO:0000256" key="1">
    <source>
        <dbReference type="SAM" id="Phobius"/>
    </source>
</evidence>
<keyword evidence="1" id="KW-1133">Transmembrane helix</keyword>
<organism evidence="2 3">
    <name type="scientific">Clanis bilineata nucleopolyhedrovirus</name>
    <dbReference type="NCBI Taxonomy" id="1307957"/>
    <lineage>
        <taxon>Viruses</taxon>
        <taxon>Viruses incertae sedis</taxon>
        <taxon>Naldaviricetes</taxon>
        <taxon>Lefavirales</taxon>
        <taxon>Baculoviridae</taxon>
        <taxon>Alphabaculovirus</taxon>
        <taxon>Alphabaculovirus clabilineatae</taxon>
    </lineage>
</organism>
<keyword evidence="1" id="KW-0812">Transmembrane</keyword>
<sequence>MTFNMTESSQDTTIISNNELDRLLVLIMNEISKIQQTEVADYSYSRIILLVLIMAFIYSIRTRLHKMLHSCFRSAQQKNDQQINSGATGTLMGREDSLSTVAALDKITIQKLNYMVTR</sequence>
<dbReference type="KEGG" id="vg:5141944"/>